<dbReference type="FunFam" id="1.25.40.10:FF:000020">
    <property type="entry name" value="Stress-induced phosphoprotein 1"/>
    <property type="match status" value="1"/>
</dbReference>
<dbReference type="SUPFAM" id="SSF48452">
    <property type="entry name" value="TPR-like"/>
    <property type="match status" value="1"/>
</dbReference>
<evidence type="ECO:0000259" key="8">
    <source>
        <dbReference type="SMART" id="SM00727"/>
    </source>
</evidence>
<dbReference type="InterPro" id="IPR019734">
    <property type="entry name" value="TPR_rpt"/>
</dbReference>
<evidence type="ECO:0000256" key="2">
    <source>
        <dbReference type="ARBA" id="ARBA00022490"/>
    </source>
</evidence>
<dbReference type="Gene3D" id="1.10.260.100">
    <property type="match status" value="2"/>
</dbReference>
<feature type="compositionally biased region" description="Low complexity" evidence="7">
    <location>
        <begin position="225"/>
        <end position="243"/>
    </location>
</feature>
<comment type="subunit">
    <text evidence="5">Part of a larger complex that includes HSP70, HSP90, and immunophilins.</text>
</comment>
<dbReference type="GeneID" id="39593897"/>
<dbReference type="PROSITE" id="PS50005">
    <property type="entry name" value="TPR"/>
    <property type="match status" value="5"/>
</dbReference>
<dbReference type="InterPro" id="IPR011990">
    <property type="entry name" value="TPR-like_helical_dom_sf"/>
</dbReference>
<dbReference type="GO" id="GO:0051879">
    <property type="term" value="F:Hsp90 protein binding"/>
    <property type="evidence" value="ECO:0007669"/>
    <property type="project" value="TreeGrafter"/>
</dbReference>
<gene>
    <name evidence="9" type="primary">STI1</name>
    <name evidence="9" type="ORF">EHS24_009354</name>
</gene>
<comment type="subcellular location">
    <subcellularLocation>
        <location evidence="1">Cytoplasm</location>
    </subcellularLocation>
</comment>
<name>A0A427XLP7_9TREE</name>
<keyword evidence="4 6" id="KW-0802">TPR repeat</keyword>
<dbReference type="FunFam" id="1.25.40.10:FF:000010">
    <property type="entry name" value="Stress-induced phosphoprotein 1"/>
    <property type="match status" value="1"/>
</dbReference>
<keyword evidence="3" id="KW-0677">Repeat</keyword>
<dbReference type="SMART" id="SM00727">
    <property type="entry name" value="STI1"/>
    <property type="match status" value="2"/>
</dbReference>
<dbReference type="Pfam" id="PF13432">
    <property type="entry name" value="TPR_16"/>
    <property type="match status" value="1"/>
</dbReference>
<evidence type="ECO:0000256" key="1">
    <source>
        <dbReference type="ARBA" id="ARBA00004496"/>
    </source>
</evidence>
<dbReference type="Pfam" id="PF13181">
    <property type="entry name" value="TPR_8"/>
    <property type="match status" value="2"/>
</dbReference>
<sequence length="587" mass="64658">MSAEQLKAEANKAFAAKDYDNAIKLYSDAIELDPTNHVLFSNRSAAKTGAKDYQGALEDAEKTIEITPSFVKGYARKGAALHGLRDFPDAVMAYEAGLQVDPNSDILKKGLAEVKNAMDSDMGPGGDMGLGQMFNDPNLVSKLENHPKTAEMMKEGPFRARIAQLQASGGKGVDMAQLFGDPRMLSVLGVLMGVDIDAMARPEGSNEMPPGMQASSSSFEPQPTPAAAAPKAAPKAPAAAAQAPKDEPMEVEEDDSAKAKKEADAIKAQGNTAYKARQFDEAIGFYEKAWETYPKDVTYLVNLSAVYFEKADYQKCIEVATKAVDESLELRADYKTVAKAYGRIGNAYLKLADLDNAIKFYSKSLTEHRTPEILTKLRETEKAKVVADREAYIDPAKAEAAREEGNTAFKAGNWPEAVKHYSEAVKRLPNDPRGYNNRSAAYTKLMALPEALKDADEAIKQDPTFIKAYIRKALVQQAMKELTPALETLQKAMDKDTEKKHAREIETNMNKILMELQTQRSTETDEETYNRAMRDPEVAEIMNDPVMRQILSDAQQNPQALQDHMKNPMIGQKIQKLINSGIIRTGR</sequence>
<feature type="region of interest" description="Disordered" evidence="7">
    <location>
        <begin position="201"/>
        <end position="260"/>
    </location>
</feature>
<evidence type="ECO:0000256" key="4">
    <source>
        <dbReference type="ARBA" id="ARBA00022803"/>
    </source>
</evidence>
<dbReference type="OrthoDB" id="2423701at2759"/>
<dbReference type="Proteomes" id="UP000279236">
    <property type="component" value="Unassembled WGS sequence"/>
</dbReference>
<reference evidence="9 10" key="1">
    <citation type="submission" date="2018-11" db="EMBL/GenBank/DDBJ databases">
        <title>Genome sequence of Apiotrichum porosum DSM 27194.</title>
        <authorList>
            <person name="Aliyu H."/>
            <person name="Gorte O."/>
            <person name="Ochsenreither K."/>
        </authorList>
    </citation>
    <scope>NUCLEOTIDE SEQUENCE [LARGE SCALE GENOMIC DNA]</scope>
    <source>
        <strain evidence="9 10">DSM 27194</strain>
    </source>
</reference>
<feature type="repeat" description="TPR" evidence="6">
    <location>
        <begin position="71"/>
        <end position="104"/>
    </location>
</feature>
<dbReference type="EMBL" id="RSCE01000009">
    <property type="protein sequence ID" value="RSH79702.1"/>
    <property type="molecule type" value="Genomic_DNA"/>
</dbReference>
<feature type="repeat" description="TPR" evidence="6">
    <location>
        <begin position="263"/>
        <end position="296"/>
    </location>
</feature>
<dbReference type="Pfam" id="PF17830">
    <property type="entry name" value="STI1-HOP_DP"/>
    <property type="match status" value="2"/>
</dbReference>
<comment type="caution">
    <text evidence="9">The sequence shown here is derived from an EMBL/GenBank/DDBJ whole genome shotgun (WGS) entry which is preliminary data.</text>
</comment>
<dbReference type="Gene3D" id="1.25.40.10">
    <property type="entry name" value="Tetratricopeptide repeat domain"/>
    <property type="match status" value="3"/>
</dbReference>
<feature type="domain" description="STI1" evidence="8">
    <location>
        <begin position="535"/>
        <end position="574"/>
    </location>
</feature>
<dbReference type="PANTHER" id="PTHR22904:SF523">
    <property type="entry name" value="STRESS-INDUCED-PHOSPHOPROTEIN 1"/>
    <property type="match status" value="1"/>
</dbReference>
<evidence type="ECO:0000256" key="6">
    <source>
        <dbReference type="PROSITE-ProRule" id="PRU00339"/>
    </source>
</evidence>
<evidence type="ECO:0000256" key="3">
    <source>
        <dbReference type="ARBA" id="ARBA00022737"/>
    </source>
</evidence>
<dbReference type="FunFam" id="1.10.260.100:FF:000004">
    <property type="entry name" value="Putative stress-induced-phosphoprotein 1"/>
    <property type="match status" value="1"/>
</dbReference>
<dbReference type="InterPro" id="IPR041243">
    <property type="entry name" value="STI1/HOP_DP"/>
</dbReference>
<dbReference type="GO" id="GO:0042030">
    <property type="term" value="F:ATPase inhibitor activity"/>
    <property type="evidence" value="ECO:0007669"/>
    <property type="project" value="UniProtKB-ARBA"/>
</dbReference>
<dbReference type="FunFam" id="1.10.260.100:FF:000002">
    <property type="entry name" value="Stress-induced-phosphoprotein 1 (Hsp70/Hsp90-organizing)"/>
    <property type="match status" value="1"/>
</dbReference>
<protein>
    <submittedName>
        <fullName evidence="9">Hsp90 cochaperone</fullName>
    </submittedName>
</protein>
<dbReference type="SMART" id="SM00028">
    <property type="entry name" value="TPR"/>
    <property type="match status" value="9"/>
</dbReference>
<feature type="repeat" description="TPR" evidence="6">
    <location>
        <begin position="338"/>
        <end position="371"/>
    </location>
</feature>
<evidence type="ECO:0000256" key="5">
    <source>
        <dbReference type="ARBA" id="ARBA00064323"/>
    </source>
</evidence>
<accession>A0A427XLP7</accession>
<dbReference type="STRING" id="105984.A0A427XLP7"/>
<dbReference type="GO" id="GO:0005737">
    <property type="term" value="C:cytoplasm"/>
    <property type="evidence" value="ECO:0007669"/>
    <property type="project" value="UniProtKB-SubCell"/>
</dbReference>
<feature type="repeat" description="TPR" evidence="6">
    <location>
        <begin position="398"/>
        <end position="431"/>
    </location>
</feature>
<proteinExistence type="predicted"/>
<evidence type="ECO:0000313" key="10">
    <source>
        <dbReference type="Proteomes" id="UP000279236"/>
    </source>
</evidence>
<evidence type="ECO:0000256" key="7">
    <source>
        <dbReference type="SAM" id="MobiDB-lite"/>
    </source>
</evidence>
<organism evidence="9 10">
    <name type="scientific">Apiotrichum porosum</name>
    <dbReference type="NCBI Taxonomy" id="105984"/>
    <lineage>
        <taxon>Eukaryota</taxon>
        <taxon>Fungi</taxon>
        <taxon>Dikarya</taxon>
        <taxon>Basidiomycota</taxon>
        <taxon>Agaricomycotina</taxon>
        <taxon>Tremellomycetes</taxon>
        <taxon>Trichosporonales</taxon>
        <taxon>Trichosporonaceae</taxon>
        <taxon>Apiotrichum</taxon>
    </lineage>
</organism>
<dbReference type="FunFam" id="1.25.40.10:FF:000027">
    <property type="entry name" value="stress-induced-phosphoprotein 1 isoform X1"/>
    <property type="match status" value="1"/>
</dbReference>
<evidence type="ECO:0000313" key="9">
    <source>
        <dbReference type="EMBL" id="RSH79702.1"/>
    </source>
</evidence>
<dbReference type="InterPro" id="IPR006636">
    <property type="entry name" value="STI1_HS-bd"/>
</dbReference>
<feature type="domain" description="STI1" evidence="8">
    <location>
        <begin position="136"/>
        <end position="208"/>
    </location>
</feature>
<feature type="repeat" description="TPR" evidence="6">
    <location>
        <begin position="3"/>
        <end position="36"/>
    </location>
</feature>
<keyword evidence="2" id="KW-0963">Cytoplasm</keyword>
<dbReference type="AlphaFoldDB" id="A0A427XLP7"/>
<dbReference type="PANTHER" id="PTHR22904">
    <property type="entry name" value="TPR REPEAT CONTAINING PROTEIN"/>
    <property type="match status" value="1"/>
</dbReference>
<dbReference type="RefSeq" id="XP_028474811.1">
    <property type="nucleotide sequence ID" value="XM_028624643.1"/>
</dbReference>
<keyword evidence="10" id="KW-1185">Reference proteome</keyword>